<dbReference type="AlphaFoldDB" id="A0A6P0UXD4"/>
<dbReference type="Proteomes" id="UP000468581">
    <property type="component" value="Unassembled WGS sequence"/>
</dbReference>
<comment type="caution">
    <text evidence="1">The sequence shown here is derived from an EMBL/GenBank/DDBJ whole genome shotgun (WGS) entry which is preliminary data.</text>
</comment>
<protein>
    <recommendedName>
        <fullName evidence="3">Bacteriocin-protection protein</fullName>
    </recommendedName>
</protein>
<name>A0A6P0UXD4_9FLAO</name>
<evidence type="ECO:0000313" key="1">
    <source>
        <dbReference type="EMBL" id="NER15343.1"/>
    </source>
</evidence>
<reference evidence="1 2" key="1">
    <citation type="submission" date="2020-01" db="EMBL/GenBank/DDBJ databases">
        <title>Leptobacterium flavescens.</title>
        <authorList>
            <person name="Wang G."/>
        </authorList>
    </citation>
    <scope>NUCLEOTIDE SEQUENCE [LARGE SCALE GENOMIC DNA]</scope>
    <source>
        <strain evidence="1 2">KCTC 22160</strain>
    </source>
</reference>
<dbReference type="RefSeq" id="WP_163608627.1">
    <property type="nucleotide sequence ID" value="NZ_JAABOO010000004.1"/>
</dbReference>
<evidence type="ECO:0000313" key="2">
    <source>
        <dbReference type="Proteomes" id="UP000468581"/>
    </source>
</evidence>
<keyword evidence="2" id="KW-1185">Reference proteome</keyword>
<accession>A0A6P0UXD4</accession>
<gene>
    <name evidence="1" type="ORF">GWK08_17950</name>
</gene>
<dbReference type="Pfam" id="PF13376">
    <property type="entry name" value="OmdA"/>
    <property type="match status" value="1"/>
</dbReference>
<evidence type="ECO:0008006" key="3">
    <source>
        <dbReference type="Google" id="ProtNLM"/>
    </source>
</evidence>
<organism evidence="1 2">
    <name type="scientific">Leptobacterium flavescens</name>
    <dbReference type="NCBI Taxonomy" id="472055"/>
    <lineage>
        <taxon>Bacteria</taxon>
        <taxon>Pseudomonadati</taxon>
        <taxon>Bacteroidota</taxon>
        <taxon>Flavobacteriia</taxon>
        <taxon>Flavobacteriales</taxon>
        <taxon>Flavobacteriaceae</taxon>
        <taxon>Leptobacterium</taxon>
    </lineage>
</organism>
<sequence length="190" mass="22648">MGTDQLETIYITDRQEWRTWLEDHFKSKPEIWLVYPKKSAGKERILYNDAVEEALCFGWIDSTVKSLDPHHTIQRFTPRKAKSSFSQANRERLKWLEAQNMIHPSVLPAVKDVLKEAFEFPKDIISEIRKEPVAWENYQKLSDPYKRIRVAYIVAARKRPEEFQKRLLNFIEKTKENKLIRGFGGIEKYY</sequence>
<proteinExistence type="predicted"/>
<dbReference type="EMBL" id="JAABOO010000004">
    <property type="protein sequence ID" value="NER15343.1"/>
    <property type="molecule type" value="Genomic_DNA"/>
</dbReference>